<proteinExistence type="predicted"/>
<name>A0A919EF27_9ACTN</name>
<gene>
    <name evidence="2" type="ORF">GCM10010218_49410</name>
</gene>
<evidence type="ECO:0000313" key="3">
    <source>
        <dbReference type="Proteomes" id="UP000638313"/>
    </source>
</evidence>
<evidence type="ECO:0000313" key="2">
    <source>
        <dbReference type="EMBL" id="GHF61907.1"/>
    </source>
</evidence>
<keyword evidence="3" id="KW-1185">Reference proteome</keyword>
<accession>A0A919EF27</accession>
<dbReference type="Proteomes" id="UP000638313">
    <property type="component" value="Unassembled WGS sequence"/>
</dbReference>
<feature type="transmembrane region" description="Helical" evidence="1">
    <location>
        <begin position="94"/>
        <end position="114"/>
    </location>
</feature>
<dbReference type="RefSeq" id="WP_190131877.1">
    <property type="nucleotide sequence ID" value="NZ_BNBD01000011.1"/>
</dbReference>
<protein>
    <recommendedName>
        <fullName evidence="4">Cytochrome C oxidase subunit I</fullName>
    </recommendedName>
</protein>
<keyword evidence="1" id="KW-0812">Transmembrane</keyword>
<evidence type="ECO:0000256" key="1">
    <source>
        <dbReference type="SAM" id="Phobius"/>
    </source>
</evidence>
<evidence type="ECO:0008006" key="4">
    <source>
        <dbReference type="Google" id="ProtNLM"/>
    </source>
</evidence>
<dbReference type="AlphaFoldDB" id="A0A919EF27"/>
<reference evidence="2" key="2">
    <citation type="submission" date="2020-09" db="EMBL/GenBank/DDBJ databases">
        <authorList>
            <person name="Sun Q."/>
            <person name="Ohkuma M."/>
        </authorList>
    </citation>
    <scope>NUCLEOTIDE SEQUENCE</scope>
    <source>
        <strain evidence="2">JCM 4059</strain>
    </source>
</reference>
<sequence length="117" mass="13507">MSATRTTTKTTAEAINEIEGYLLWESEKSRARERARAFTAALPWLTEAQREAVEHRYAQDHLAASRDHLRRIAHRSGELRTEYEAVHRTLKRRMTAWCTTCTALTTVTVLLTLLSHR</sequence>
<keyword evidence="1" id="KW-0472">Membrane</keyword>
<reference evidence="2" key="1">
    <citation type="journal article" date="2014" name="Int. J. Syst. Evol. Microbiol.">
        <title>Complete genome sequence of Corynebacterium casei LMG S-19264T (=DSM 44701T), isolated from a smear-ripened cheese.</title>
        <authorList>
            <consortium name="US DOE Joint Genome Institute (JGI-PGF)"/>
            <person name="Walter F."/>
            <person name="Albersmeier A."/>
            <person name="Kalinowski J."/>
            <person name="Ruckert C."/>
        </authorList>
    </citation>
    <scope>NUCLEOTIDE SEQUENCE</scope>
    <source>
        <strain evidence="2">JCM 4059</strain>
    </source>
</reference>
<dbReference type="EMBL" id="BNBD01000011">
    <property type="protein sequence ID" value="GHF61907.1"/>
    <property type="molecule type" value="Genomic_DNA"/>
</dbReference>
<organism evidence="2 3">
    <name type="scientific">Streptomyces mashuensis</name>
    <dbReference type="NCBI Taxonomy" id="33904"/>
    <lineage>
        <taxon>Bacteria</taxon>
        <taxon>Bacillati</taxon>
        <taxon>Actinomycetota</taxon>
        <taxon>Actinomycetes</taxon>
        <taxon>Kitasatosporales</taxon>
        <taxon>Streptomycetaceae</taxon>
        <taxon>Streptomyces</taxon>
    </lineage>
</organism>
<keyword evidence="1" id="KW-1133">Transmembrane helix</keyword>
<comment type="caution">
    <text evidence="2">The sequence shown here is derived from an EMBL/GenBank/DDBJ whole genome shotgun (WGS) entry which is preliminary data.</text>
</comment>